<dbReference type="PANTHER" id="PTHR31692:SF129">
    <property type="entry name" value="EXPANSIN-LIKE PROTEIN B1"/>
    <property type="match status" value="1"/>
</dbReference>
<dbReference type="InterPro" id="IPR036749">
    <property type="entry name" value="Expansin_CBD_sf"/>
</dbReference>
<accession>A0A4D6LEW8</accession>
<feature type="domain" description="Expansin-like EG45" evidence="4">
    <location>
        <begin position="52"/>
        <end position="161"/>
    </location>
</feature>
<dbReference type="InterPro" id="IPR009009">
    <property type="entry name" value="RlpA-like_DPBB"/>
</dbReference>
<dbReference type="InterPro" id="IPR007118">
    <property type="entry name" value="Expan_Lol_pI"/>
</dbReference>
<dbReference type="InterPro" id="IPR005795">
    <property type="entry name" value="LolPI"/>
</dbReference>
<name>A0A4D6LEW8_VIGUN</name>
<protein>
    <submittedName>
        <fullName evidence="6">Swollenin</fullName>
    </submittedName>
</protein>
<dbReference type="InterPro" id="IPR007117">
    <property type="entry name" value="Expansin_CBD"/>
</dbReference>
<dbReference type="Proteomes" id="UP000501690">
    <property type="component" value="Linkage Group LG3"/>
</dbReference>
<sequence length="490" mass="52493">MSIFLSFKRWHKILLSTFNDEPAIANLKTLEKDWSPALATWYGPAQGDGSEGGACGYGSSVGEPPFSSMISAGSPLLYDSGKGCGLCYEVKCTGNNGCSGNPARVVITDACPGCDSDAEYHFDLSGSAFGAMAVSGQDEKLRNAGKINIQYRRVECSYPGVSIAFRVDSGSNDEYFAILIEYEGGDGDLGKVELKEEDSGAWYSMERSWGAVWKLDKGSPLNAPFSIRLTTLKSHSTIVANNVIPKVVPSSCFNTKNIFNASIDSYWSSAVATWYGPSNGDGSEGGACGYGRTVGEPPFSSMIAAGSPPLFESGKGCGSCFEVKCTGNKACSGNPVRVVITDECPGCGSDAHFDLSGAAFGAMAGPGEADQLRNAGRIAVQYNRVACEYPRTSIVFHVDSGSNQDYFAVMVEYEDGDGELERVELKEDFSNSWEAMQQSWGAIWKYNKGSQLKAPFSIRLTNFKFKTVVATNVIPAGWTPGQTYISNVNF</sequence>
<reference evidence="6 7" key="1">
    <citation type="submission" date="2019-04" db="EMBL/GenBank/DDBJ databases">
        <title>An improved genome assembly and genetic linkage map for asparagus bean, Vigna unguiculata ssp. sesquipedialis.</title>
        <authorList>
            <person name="Xia Q."/>
            <person name="Zhang R."/>
            <person name="Dong Y."/>
        </authorList>
    </citation>
    <scope>NUCLEOTIDE SEQUENCE [LARGE SCALE GENOMIC DNA]</scope>
    <source>
        <tissue evidence="6">Leaf</tissue>
    </source>
</reference>
<evidence type="ECO:0000313" key="7">
    <source>
        <dbReference type="Proteomes" id="UP000501690"/>
    </source>
</evidence>
<dbReference type="PROSITE" id="PS50843">
    <property type="entry name" value="EXPANSIN_CBD"/>
    <property type="match status" value="2"/>
</dbReference>
<evidence type="ECO:0000259" key="5">
    <source>
        <dbReference type="PROSITE" id="PS50843"/>
    </source>
</evidence>
<organism evidence="6 7">
    <name type="scientific">Vigna unguiculata</name>
    <name type="common">Cowpea</name>
    <dbReference type="NCBI Taxonomy" id="3917"/>
    <lineage>
        <taxon>Eukaryota</taxon>
        <taxon>Viridiplantae</taxon>
        <taxon>Streptophyta</taxon>
        <taxon>Embryophyta</taxon>
        <taxon>Tracheophyta</taxon>
        <taxon>Spermatophyta</taxon>
        <taxon>Magnoliopsida</taxon>
        <taxon>eudicotyledons</taxon>
        <taxon>Gunneridae</taxon>
        <taxon>Pentapetalae</taxon>
        <taxon>rosids</taxon>
        <taxon>fabids</taxon>
        <taxon>Fabales</taxon>
        <taxon>Fabaceae</taxon>
        <taxon>Papilionoideae</taxon>
        <taxon>50 kb inversion clade</taxon>
        <taxon>NPAAA clade</taxon>
        <taxon>indigoferoid/millettioid clade</taxon>
        <taxon>Phaseoleae</taxon>
        <taxon>Vigna</taxon>
    </lineage>
</organism>
<dbReference type="CDD" id="cd22275">
    <property type="entry name" value="DPBB_EXPB_N"/>
    <property type="match status" value="2"/>
</dbReference>
<dbReference type="InterPro" id="IPR036908">
    <property type="entry name" value="RlpA-like_sf"/>
</dbReference>
<dbReference type="GO" id="GO:0009653">
    <property type="term" value="P:anatomical structure morphogenesis"/>
    <property type="evidence" value="ECO:0007669"/>
    <property type="project" value="UniProtKB-ARBA"/>
</dbReference>
<feature type="domain" description="Expansin-like CBD" evidence="5">
    <location>
        <begin position="405"/>
        <end position="486"/>
    </location>
</feature>
<dbReference type="Pfam" id="PF03330">
    <property type="entry name" value="DPBB_1"/>
    <property type="match status" value="2"/>
</dbReference>
<evidence type="ECO:0000256" key="2">
    <source>
        <dbReference type="ARBA" id="ARBA00022525"/>
    </source>
</evidence>
<evidence type="ECO:0000256" key="3">
    <source>
        <dbReference type="RuleBase" id="RU003460"/>
    </source>
</evidence>
<evidence type="ECO:0000259" key="4">
    <source>
        <dbReference type="PROSITE" id="PS50842"/>
    </source>
</evidence>
<dbReference type="Pfam" id="PF01357">
    <property type="entry name" value="Expansin_C"/>
    <property type="match status" value="2"/>
</dbReference>
<dbReference type="PANTHER" id="PTHR31692">
    <property type="entry name" value="EXPANSIN-B3"/>
    <property type="match status" value="1"/>
</dbReference>
<comment type="subcellular location">
    <subcellularLocation>
        <location evidence="1">Secreted</location>
    </subcellularLocation>
</comment>
<dbReference type="SMART" id="SM00837">
    <property type="entry name" value="DPBB_1"/>
    <property type="match status" value="2"/>
</dbReference>
<evidence type="ECO:0000313" key="6">
    <source>
        <dbReference type="EMBL" id="QCD87142.1"/>
    </source>
</evidence>
<feature type="domain" description="Expansin-like EG45" evidence="4">
    <location>
        <begin position="285"/>
        <end position="392"/>
    </location>
</feature>
<comment type="similarity">
    <text evidence="3">Belongs to the expansin family.</text>
</comment>
<dbReference type="SUPFAM" id="SSF49590">
    <property type="entry name" value="PHL pollen allergen"/>
    <property type="match status" value="2"/>
</dbReference>
<dbReference type="Gene3D" id="2.60.40.760">
    <property type="entry name" value="Expansin, cellulose-binding-like domain"/>
    <property type="match status" value="2"/>
</dbReference>
<proteinExistence type="inferred from homology"/>
<dbReference type="AlphaFoldDB" id="A0A4D6LEW8"/>
<dbReference type="EMBL" id="CP039347">
    <property type="protein sequence ID" value="QCD87142.1"/>
    <property type="molecule type" value="Genomic_DNA"/>
</dbReference>
<feature type="domain" description="Expansin-like CBD" evidence="5">
    <location>
        <begin position="174"/>
        <end position="245"/>
    </location>
</feature>
<keyword evidence="7" id="KW-1185">Reference proteome</keyword>
<dbReference type="GO" id="GO:0005576">
    <property type="term" value="C:extracellular region"/>
    <property type="evidence" value="ECO:0007669"/>
    <property type="project" value="UniProtKB-SubCell"/>
</dbReference>
<gene>
    <name evidence="6" type="ORF">DEO72_LG3g1676</name>
</gene>
<dbReference type="Gene3D" id="2.40.40.10">
    <property type="entry name" value="RlpA-like domain"/>
    <property type="match status" value="2"/>
</dbReference>
<dbReference type="SUPFAM" id="SSF50685">
    <property type="entry name" value="Barwin-like endoglucanases"/>
    <property type="match status" value="2"/>
</dbReference>
<dbReference type="PRINTS" id="PR00829">
    <property type="entry name" value="LOLP1ALLERGN"/>
</dbReference>
<evidence type="ECO:0000256" key="1">
    <source>
        <dbReference type="ARBA" id="ARBA00004613"/>
    </source>
</evidence>
<dbReference type="PRINTS" id="PR01225">
    <property type="entry name" value="EXPANSNFAMLY"/>
</dbReference>
<keyword evidence="2" id="KW-0964">Secreted</keyword>
<dbReference type="PROSITE" id="PS50842">
    <property type="entry name" value="EXPANSIN_EG45"/>
    <property type="match status" value="2"/>
</dbReference>
<dbReference type="InterPro" id="IPR007112">
    <property type="entry name" value="Expansin/allergen_DPBB_dom"/>
</dbReference>